<organism evidence="1 2">
    <name type="scientific">Colletotrichum zoysiae</name>
    <dbReference type="NCBI Taxonomy" id="1216348"/>
    <lineage>
        <taxon>Eukaryota</taxon>
        <taxon>Fungi</taxon>
        <taxon>Dikarya</taxon>
        <taxon>Ascomycota</taxon>
        <taxon>Pezizomycotina</taxon>
        <taxon>Sordariomycetes</taxon>
        <taxon>Hypocreomycetidae</taxon>
        <taxon>Glomerellales</taxon>
        <taxon>Glomerellaceae</taxon>
        <taxon>Colletotrichum</taxon>
        <taxon>Colletotrichum graminicola species complex</taxon>
    </lineage>
</organism>
<evidence type="ECO:0000313" key="2">
    <source>
        <dbReference type="Proteomes" id="UP001232148"/>
    </source>
</evidence>
<dbReference type="EMBL" id="MU842911">
    <property type="protein sequence ID" value="KAK2026616.1"/>
    <property type="molecule type" value="Genomic_DNA"/>
</dbReference>
<dbReference type="Proteomes" id="UP001232148">
    <property type="component" value="Unassembled WGS sequence"/>
</dbReference>
<accession>A0AAD9HE17</accession>
<reference evidence="1" key="1">
    <citation type="submission" date="2021-06" db="EMBL/GenBank/DDBJ databases">
        <title>Comparative genomics, transcriptomics and evolutionary studies reveal genomic signatures of adaptation to plant cell wall in hemibiotrophic fungi.</title>
        <authorList>
            <consortium name="DOE Joint Genome Institute"/>
            <person name="Baroncelli R."/>
            <person name="Diaz J.F."/>
            <person name="Benocci T."/>
            <person name="Peng M."/>
            <person name="Battaglia E."/>
            <person name="Haridas S."/>
            <person name="Andreopoulos W."/>
            <person name="Labutti K."/>
            <person name="Pangilinan J."/>
            <person name="Floch G.L."/>
            <person name="Makela M.R."/>
            <person name="Henrissat B."/>
            <person name="Grigoriev I.V."/>
            <person name="Crouch J.A."/>
            <person name="De Vries R.P."/>
            <person name="Sukno S.A."/>
            <person name="Thon M.R."/>
        </authorList>
    </citation>
    <scope>NUCLEOTIDE SEQUENCE</scope>
    <source>
        <strain evidence="1">MAFF235873</strain>
    </source>
</reference>
<sequence length="168" mass="18487">MAANQPIVACLRIRAGQSSSEPVSCGSSMQPAGEFVAASTAELWVWDRMTCPDTYLTGRADPSLAPWSQGLVQTDKCWEAGARMLRNVAGRDWVARWTNLTTAQSRDCCNIARCAIAREETQGRCNARPPAYLPTYLPTVGIAIQADVRCSMNKRLRSIHGRLCRKGR</sequence>
<proteinExistence type="predicted"/>
<comment type="caution">
    <text evidence="1">The sequence shown here is derived from an EMBL/GenBank/DDBJ whole genome shotgun (WGS) entry which is preliminary data.</text>
</comment>
<evidence type="ECO:0000313" key="1">
    <source>
        <dbReference type="EMBL" id="KAK2026616.1"/>
    </source>
</evidence>
<name>A0AAD9HE17_9PEZI</name>
<protein>
    <submittedName>
        <fullName evidence="1">Uncharacterized protein</fullName>
    </submittedName>
</protein>
<keyword evidence="2" id="KW-1185">Reference proteome</keyword>
<gene>
    <name evidence="1" type="ORF">LX32DRAFT_16965</name>
</gene>
<dbReference type="AlphaFoldDB" id="A0AAD9HE17"/>